<gene>
    <name evidence="1" type="ordered locus">NFA_40300</name>
</gene>
<evidence type="ECO:0000313" key="1">
    <source>
        <dbReference type="EMBL" id="BAD58878.1"/>
    </source>
</evidence>
<dbReference type="KEGG" id="nfa:NFA_40300"/>
<dbReference type="Proteomes" id="UP000006820">
    <property type="component" value="Chromosome"/>
</dbReference>
<organism evidence="1 2">
    <name type="scientific">Nocardia farcinica (strain IFM 10152)</name>
    <dbReference type="NCBI Taxonomy" id="247156"/>
    <lineage>
        <taxon>Bacteria</taxon>
        <taxon>Bacillati</taxon>
        <taxon>Actinomycetota</taxon>
        <taxon>Actinomycetes</taxon>
        <taxon>Mycobacteriales</taxon>
        <taxon>Nocardiaceae</taxon>
        <taxon>Nocardia</taxon>
    </lineage>
</organism>
<dbReference type="EMBL" id="AP006618">
    <property type="protein sequence ID" value="BAD58878.1"/>
    <property type="molecule type" value="Genomic_DNA"/>
</dbReference>
<dbReference type="HOGENOM" id="CLU_1287757_0_0_11"/>
<dbReference type="eggNOG" id="ENOG5031F1W">
    <property type="taxonomic scope" value="Bacteria"/>
</dbReference>
<accession>Q5YSG3</accession>
<dbReference type="OrthoDB" id="4552871at2"/>
<dbReference type="RefSeq" id="WP_011210563.1">
    <property type="nucleotide sequence ID" value="NC_006361.1"/>
</dbReference>
<dbReference type="GeneID" id="61136499"/>
<protein>
    <submittedName>
        <fullName evidence="1">Uncharacterized protein</fullName>
    </submittedName>
</protein>
<keyword evidence="2" id="KW-1185">Reference proteome</keyword>
<evidence type="ECO:0000313" key="2">
    <source>
        <dbReference type="Proteomes" id="UP000006820"/>
    </source>
</evidence>
<reference evidence="1 2" key="1">
    <citation type="journal article" date="2004" name="Proc. Natl. Acad. Sci. U.S.A.">
        <title>The complete genomic sequence of Nocardia farcinica IFM 10152.</title>
        <authorList>
            <person name="Ishikawa J."/>
            <person name="Yamashita A."/>
            <person name="Mikami Y."/>
            <person name="Hoshino Y."/>
            <person name="Kurita H."/>
            <person name="Hotta K."/>
            <person name="Shiba T."/>
            <person name="Hattori M."/>
        </authorList>
    </citation>
    <scope>NUCLEOTIDE SEQUENCE [LARGE SCALE GENOMIC DNA]</scope>
    <source>
        <strain evidence="1 2">IFM 10152</strain>
    </source>
</reference>
<dbReference type="AlphaFoldDB" id="Q5YSG3"/>
<name>Q5YSG3_NOCFA</name>
<proteinExistence type="predicted"/>
<sequence length="214" mass="24316">MTGTEPAIDHRDIVDEIDELVDWQMSNYENRSGYDRNVNQVDCPHPWCSEPWHGLAITTRMRQMRWQGHLDEDYRYNEDTSEVLCPGSEFDGEFTPPEQSDWRHTKPPTVDEILTTAWSLYGDLLAAAAGRDDRRRHLIVADNRADAWRYAAENGLAQPIIVTQTVGCRGLDPTQFVIHDLGCDPRVRAELRHRASLAGVTLESLIFTPGDQAA</sequence>
<dbReference type="STRING" id="247156.NFA_40300"/>